<accession>A0A9P0LSX1</accession>
<comment type="caution">
    <text evidence="1">The sequence shown here is derived from an EMBL/GenBank/DDBJ whole genome shotgun (WGS) entry which is preliminary data.</text>
</comment>
<sequence length="101" mass="11264">MSLFGQRFLNLFRLLPTLRINYFLAPPEIVQDALSEVGGSFCDWKLKSGGVVAPSAGSAPFASDNKCPFVNFNERDKFKPLLFLFIFHDSTGEFLDNADVV</sequence>
<dbReference type="EMBL" id="CAKOFQ010007498">
    <property type="protein sequence ID" value="CAH2002546.1"/>
    <property type="molecule type" value="Genomic_DNA"/>
</dbReference>
<reference evidence="1" key="1">
    <citation type="submission" date="2022-03" db="EMBL/GenBank/DDBJ databases">
        <authorList>
            <person name="Sayadi A."/>
        </authorList>
    </citation>
    <scope>NUCLEOTIDE SEQUENCE</scope>
</reference>
<dbReference type="Proteomes" id="UP001152888">
    <property type="component" value="Unassembled WGS sequence"/>
</dbReference>
<evidence type="ECO:0000313" key="2">
    <source>
        <dbReference type="Proteomes" id="UP001152888"/>
    </source>
</evidence>
<protein>
    <submittedName>
        <fullName evidence="1">Uncharacterized protein</fullName>
    </submittedName>
</protein>
<name>A0A9P0LSX1_ACAOB</name>
<gene>
    <name evidence="1" type="ORF">ACAOBT_LOCUS26841</name>
</gene>
<evidence type="ECO:0000313" key="1">
    <source>
        <dbReference type="EMBL" id="CAH2002546.1"/>
    </source>
</evidence>
<dbReference type="AlphaFoldDB" id="A0A9P0LSX1"/>
<keyword evidence="2" id="KW-1185">Reference proteome</keyword>
<organism evidence="1 2">
    <name type="scientific">Acanthoscelides obtectus</name>
    <name type="common">Bean weevil</name>
    <name type="synonym">Bruchus obtectus</name>
    <dbReference type="NCBI Taxonomy" id="200917"/>
    <lineage>
        <taxon>Eukaryota</taxon>
        <taxon>Metazoa</taxon>
        <taxon>Ecdysozoa</taxon>
        <taxon>Arthropoda</taxon>
        <taxon>Hexapoda</taxon>
        <taxon>Insecta</taxon>
        <taxon>Pterygota</taxon>
        <taxon>Neoptera</taxon>
        <taxon>Endopterygota</taxon>
        <taxon>Coleoptera</taxon>
        <taxon>Polyphaga</taxon>
        <taxon>Cucujiformia</taxon>
        <taxon>Chrysomeloidea</taxon>
        <taxon>Chrysomelidae</taxon>
        <taxon>Bruchinae</taxon>
        <taxon>Bruchini</taxon>
        <taxon>Acanthoscelides</taxon>
    </lineage>
</organism>
<proteinExistence type="predicted"/>